<dbReference type="PANTHER" id="PTHR10219">
    <property type="entry name" value="GLYCOLIPID TRANSFER PROTEIN-RELATED"/>
    <property type="match status" value="1"/>
</dbReference>
<evidence type="ECO:0000313" key="4">
    <source>
        <dbReference type="Proteomes" id="UP000027073"/>
    </source>
</evidence>
<reference evidence="4" key="1">
    <citation type="journal article" date="2014" name="Proc. Natl. Acad. Sci. U.S.A.">
        <title>Extensive sampling of basidiomycete genomes demonstrates inadequacy of the white-rot/brown-rot paradigm for wood decay fungi.</title>
        <authorList>
            <person name="Riley R."/>
            <person name="Salamov A.A."/>
            <person name="Brown D.W."/>
            <person name="Nagy L.G."/>
            <person name="Floudas D."/>
            <person name="Held B.W."/>
            <person name="Levasseur A."/>
            <person name="Lombard V."/>
            <person name="Morin E."/>
            <person name="Otillar R."/>
            <person name="Lindquist E.A."/>
            <person name="Sun H."/>
            <person name="LaButti K.M."/>
            <person name="Schmutz J."/>
            <person name="Jabbour D."/>
            <person name="Luo H."/>
            <person name="Baker S.E."/>
            <person name="Pisabarro A.G."/>
            <person name="Walton J.D."/>
            <person name="Blanchette R.A."/>
            <person name="Henrissat B."/>
            <person name="Martin F."/>
            <person name="Cullen D."/>
            <person name="Hibbett D.S."/>
            <person name="Grigoriev I.V."/>
        </authorList>
    </citation>
    <scope>NUCLEOTIDE SEQUENCE [LARGE SCALE GENOMIC DNA]</scope>
    <source>
        <strain evidence="4">PC15</strain>
    </source>
</reference>
<feature type="domain" description="Glycolipid transfer protein" evidence="2">
    <location>
        <begin position="21"/>
        <end position="159"/>
    </location>
</feature>
<dbReference type="EMBL" id="KL198008">
    <property type="protein sequence ID" value="KDQ27477.1"/>
    <property type="molecule type" value="Genomic_DNA"/>
</dbReference>
<dbReference type="Pfam" id="PF08718">
    <property type="entry name" value="GLTP"/>
    <property type="match status" value="1"/>
</dbReference>
<dbReference type="Gene3D" id="1.10.3520.10">
    <property type="entry name" value="Glycolipid transfer protein"/>
    <property type="match status" value="1"/>
</dbReference>
<dbReference type="InterPro" id="IPR014830">
    <property type="entry name" value="Glycolipid_transfer_prot_dom"/>
</dbReference>
<keyword evidence="1" id="KW-0813">Transport</keyword>
<dbReference type="HOGENOM" id="CLU_079400_0_0_1"/>
<dbReference type="Proteomes" id="UP000027073">
    <property type="component" value="Unassembled WGS sequence"/>
</dbReference>
<dbReference type="InterPro" id="IPR036497">
    <property type="entry name" value="GLTP_sf"/>
</dbReference>
<dbReference type="VEuPathDB" id="FungiDB:PLEOSDRAFT_1093240"/>
<gene>
    <name evidence="3" type="ORF">PLEOSDRAFT_1093240</name>
</gene>
<protein>
    <recommendedName>
        <fullName evidence="2">Glycolipid transfer protein domain-containing protein</fullName>
    </recommendedName>
</protein>
<dbReference type="FunFam" id="1.10.3520.10:FF:000001">
    <property type="entry name" value="Pleckstrin domain-containing family A member 8"/>
    <property type="match status" value="1"/>
</dbReference>
<name>A0A067NTN6_PLEO1</name>
<dbReference type="OrthoDB" id="205255at2759"/>
<dbReference type="PANTHER" id="PTHR10219:SF25">
    <property type="entry name" value="PLECKSTRIN HOMOLOGY DOMAIN-CONTAINING FAMILY A MEMBER 8"/>
    <property type="match status" value="1"/>
</dbReference>
<accession>A0A067NTN6</accession>
<evidence type="ECO:0000256" key="1">
    <source>
        <dbReference type="ARBA" id="ARBA00022448"/>
    </source>
</evidence>
<evidence type="ECO:0000259" key="2">
    <source>
        <dbReference type="Pfam" id="PF08718"/>
    </source>
</evidence>
<dbReference type="GO" id="GO:0005829">
    <property type="term" value="C:cytosol"/>
    <property type="evidence" value="ECO:0007669"/>
    <property type="project" value="TreeGrafter"/>
</dbReference>
<dbReference type="STRING" id="1137138.A0A067NTN6"/>
<dbReference type="GO" id="GO:0016020">
    <property type="term" value="C:membrane"/>
    <property type="evidence" value="ECO:0007669"/>
    <property type="project" value="TreeGrafter"/>
</dbReference>
<evidence type="ECO:0000313" key="3">
    <source>
        <dbReference type="EMBL" id="KDQ27477.1"/>
    </source>
</evidence>
<dbReference type="SUPFAM" id="SSF110004">
    <property type="entry name" value="Glycolipid transfer protein, GLTP"/>
    <property type="match status" value="1"/>
</dbReference>
<dbReference type="AlphaFoldDB" id="A0A067NTN6"/>
<dbReference type="GO" id="GO:1902388">
    <property type="term" value="F:ceramide 1-phosphate transfer activity"/>
    <property type="evidence" value="ECO:0007669"/>
    <property type="project" value="TreeGrafter"/>
</dbReference>
<proteinExistence type="predicted"/>
<dbReference type="InParanoid" id="A0A067NTN6"/>
<dbReference type="GO" id="GO:1902387">
    <property type="term" value="F:ceramide 1-phosphate binding"/>
    <property type="evidence" value="ECO:0007669"/>
    <property type="project" value="TreeGrafter"/>
</dbReference>
<organism evidence="3 4">
    <name type="scientific">Pleurotus ostreatus (strain PC15)</name>
    <name type="common">Oyster mushroom</name>
    <dbReference type="NCBI Taxonomy" id="1137138"/>
    <lineage>
        <taxon>Eukaryota</taxon>
        <taxon>Fungi</taxon>
        <taxon>Dikarya</taxon>
        <taxon>Basidiomycota</taxon>
        <taxon>Agaricomycotina</taxon>
        <taxon>Agaricomycetes</taxon>
        <taxon>Agaricomycetidae</taxon>
        <taxon>Agaricales</taxon>
        <taxon>Pleurotineae</taxon>
        <taxon>Pleurotaceae</taxon>
        <taxon>Pleurotus</taxon>
    </lineage>
</organism>
<sequence length="204" mass="21833">MAPYLETVKSFADVPVTDAGVDTVAFLEASKGLVGLFDILGSAAFTMVVSDLNGNIAKVKARYDAAPTLSGTLEQLVENEKKEKKQPATEGLMWLLRGLIFTCKALQTTQADKSTELAAAFSAAYEGTLKQFHNFVVKGAFAVAMKACPYRAGFYEKLAADPSGGAPALQDNVDTQLDSWLAALQSIVTRMDAFYKKGGYGKVL</sequence>